<proteinExistence type="predicted"/>
<accession>A0A645BL75</accession>
<sequence length="95" mass="10730">MRIGCDGVKEAFPGRTVHQKGSSARGTDQDLGMVIYRFVIIHGPHVPDHCIGHVRDFGCLQVPIDFLYAVGRVVEIQDHHHIVSPDDYFPRKLRV</sequence>
<dbReference type="EMBL" id="VSSQ01019713">
    <property type="protein sequence ID" value="MPM63983.1"/>
    <property type="molecule type" value="Genomic_DNA"/>
</dbReference>
<dbReference type="AlphaFoldDB" id="A0A645BL75"/>
<protein>
    <submittedName>
        <fullName evidence="1">Uncharacterized protein</fullName>
    </submittedName>
</protein>
<gene>
    <name evidence="1" type="ORF">SDC9_110868</name>
</gene>
<reference evidence="1" key="1">
    <citation type="submission" date="2019-08" db="EMBL/GenBank/DDBJ databases">
        <authorList>
            <person name="Kucharzyk K."/>
            <person name="Murdoch R.W."/>
            <person name="Higgins S."/>
            <person name="Loffler F."/>
        </authorList>
    </citation>
    <scope>NUCLEOTIDE SEQUENCE</scope>
</reference>
<evidence type="ECO:0000313" key="1">
    <source>
        <dbReference type="EMBL" id="MPM63983.1"/>
    </source>
</evidence>
<comment type="caution">
    <text evidence="1">The sequence shown here is derived from an EMBL/GenBank/DDBJ whole genome shotgun (WGS) entry which is preliminary data.</text>
</comment>
<organism evidence="1">
    <name type="scientific">bioreactor metagenome</name>
    <dbReference type="NCBI Taxonomy" id="1076179"/>
    <lineage>
        <taxon>unclassified sequences</taxon>
        <taxon>metagenomes</taxon>
        <taxon>ecological metagenomes</taxon>
    </lineage>
</organism>
<name>A0A645BL75_9ZZZZ</name>